<evidence type="ECO:0000313" key="2">
    <source>
        <dbReference type="Proteomes" id="UP000831701"/>
    </source>
</evidence>
<name>A0ACB8XCP1_9TELE</name>
<evidence type="ECO:0000313" key="1">
    <source>
        <dbReference type="EMBL" id="KAI3377731.1"/>
    </source>
</evidence>
<organism evidence="1 2">
    <name type="scientific">Scortum barcoo</name>
    <name type="common">barcoo grunter</name>
    <dbReference type="NCBI Taxonomy" id="214431"/>
    <lineage>
        <taxon>Eukaryota</taxon>
        <taxon>Metazoa</taxon>
        <taxon>Chordata</taxon>
        <taxon>Craniata</taxon>
        <taxon>Vertebrata</taxon>
        <taxon>Euteleostomi</taxon>
        <taxon>Actinopterygii</taxon>
        <taxon>Neopterygii</taxon>
        <taxon>Teleostei</taxon>
        <taxon>Neoteleostei</taxon>
        <taxon>Acanthomorphata</taxon>
        <taxon>Eupercaria</taxon>
        <taxon>Centrarchiformes</taxon>
        <taxon>Terapontoidei</taxon>
        <taxon>Terapontidae</taxon>
        <taxon>Scortum</taxon>
    </lineage>
</organism>
<reference evidence="1" key="1">
    <citation type="submission" date="2022-04" db="EMBL/GenBank/DDBJ databases">
        <title>Jade perch genome.</title>
        <authorList>
            <person name="Chao B."/>
        </authorList>
    </citation>
    <scope>NUCLEOTIDE SEQUENCE</scope>
    <source>
        <strain evidence="1">CB-2022</strain>
    </source>
</reference>
<gene>
    <name evidence="1" type="ORF">L3Q82_008875</name>
</gene>
<dbReference type="EMBL" id="CM041531">
    <property type="protein sequence ID" value="KAI3377731.1"/>
    <property type="molecule type" value="Genomic_DNA"/>
</dbReference>
<accession>A0ACB8XCP1</accession>
<sequence length="78" mass="8892">MHITFGLRRQDIVQGHPQVKEFLESWPALRLESQVFAKFHCITNVNLHNRLIHTTTGVLVQAEGLTDRQDCAGDPKDL</sequence>
<keyword evidence="2" id="KW-1185">Reference proteome</keyword>
<proteinExistence type="predicted"/>
<comment type="caution">
    <text evidence="1">The sequence shown here is derived from an EMBL/GenBank/DDBJ whole genome shotgun (WGS) entry which is preliminary data.</text>
</comment>
<protein>
    <submittedName>
        <fullName evidence="1">Uncharacterized protein</fullName>
    </submittedName>
</protein>
<dbReference type="Proteomes" id="UP000831701">
    <property type="component" value="Chromosome 1"/>
</dbReference>